<dbReference type="RefSeq" id="WP_246500708.1">
    <property type="nucleotide sequence ID" value="NZ_JAGINP010000011.1"/>
</dbReference>
<dbReference type="EMBL" id="JAGINP010000011">
    <property type="protein sequence ID" value="MBP2293521.1"/>
    <property type="molecule type" value="Genomic_DNA"/>
</dbReference>
<evidence type="ECO:0008006" key="4">
    <source>
        <dbReference type="Google" id="ProtNLM"/>
    </source>
</evidence>
<keyword evidence="3" id="KW-1185">Reference proteome</keyword>
<reference evidence="2 3" key="1">
    <citation type="submission" date="2021-03" db="EMBL/GenBank/DDBJ databases">
        <title>Genomic Encyclopedia of Type Strains, Phase III (KMG-III): the genomes of soil and plant-associated and newly described type strains.</title>
        <authorList>
            <person name="Whitman W."/>
        </authorList>
    </citation>
    <scope>NUCLEOTIDE SEQUENCE [LARGE SCALE GENOMIC DNA]</scope>
    <source>
        <strain evidence="2 3">IMMIB AFH-6</strain>
    </source>
</reference>
<organism evidence="2 3">
    <name type="scientific">Azospirillum rugosum</name>
    <dbReference type="NCBI Taxonomy" id="416170"/>
    <lineage>
        <taxon>Bacteria</taxon>
        <taxon>Pseudomonadati</taxon>
        <taxon>Pseudomonadota</taxon>
        <taxon>Alphaproteobacteria</taxon>
        <taxon>Rhodospirillales</taxon>
        <taxon>Azospirillaceae</taxon>
        <taxon>Azospirillum</taxon>
    </lineage>
</organism>
<gene>
    <name evidence="2" type="ORF">J2851_003304</name>
</gene>
<dbReference type="Proteomes" id="UP000781958">
    <property type="component" value="Unassembled WGS sequence"/>
</dbReference>
<accession>A0ABS4SLS6</accession>
<comment type="caution">
    <text evidence="2">The sequence shown here is derived from an EMBL/GenBank/DDBJ whole genome shotgun (WGS) entry which is preliminary data.</text>
</comment>
<proteinExistence type="predicted"/>
<feature type="signal peptide" evidence="1">
    <location>
        <begin position="1"/>
        <end position="27"/>
    </location>
</feature>
<feature type="chain" id="PRO_5047368833" description="DUF922 domain-containing protein" evidence="1">
    <location>
        <begin position="28"/>
        <end position="246"/>
    </location>
</feature>
<sequence length="246" mass="27167">MIPGILRRRLLLPAFLVLLGGAGLLSAAPAAAQQGGACPQYGPPQLKVDVLTSPLRRDYGRSIDQLARMPGRAPGPAGASNGHILGLALVKHGERSNLEALIQPMGDGTFCVTPKLLTAGFGYEERTIYVARELPQNSCIFGEVLSHEMKHISVDEQLLREYAPTLNRRLEAAAARMKPVRARSKDQAMRALLQPVNSLLRHMLQEFGQERERRQAQVDTLAEYERVSRSCNGEINRYIPKGKRRV</sequence>
<evidence type="ECO:0000256" key="1">
    <source>
        <dbReference type="SAM" id="SignalP"/>
    </source>
</evidence>
<keyword evidence="1" id="KW-0732">Signal</keyword>
<protein>
    <recommendedName>
        <fullName evidence="4">DUF922 domain-containing protein</fullName>
    </recommendedName>
</protein>
<evidence type="ECO:0000313" key="2">
    <source>
        <dbReference type="EMBL" id="MBP2293521.1"/>
    </source>
</evidence>
<evidence type="ECO:0000313" key="3">
    <source>
        <dbReference type="Proteomes" id="UP000781958"/>
    </source>
</evidence>
<name>A0ABS4SLS6_9PROT</name>